<reference evidence="2" key="2">
    <citation type="journal article" date="2023" name="IMA Fungus">
        <title>Comparative genomic study of the Penicillium genus elucidates a diverse pangenome and 15 lateral gene transfer events.</title>
        <authorList>
            <person name="Petersen C."/>
            <person name="Sorensen T."/>
            <person name="Nielsen M.R."/>
            <person name="Sondergaard T.E."/>
            <person name="Sorensen J.L."/>
            <person name="Fitzpatrick D.A."/>
            <person name="Frisvad J.C."/>
            <person name="Nielsen K.L."/>
        </authorList>
    </citation>
    <scope>NUCLEOTIDE SEQUENCE</scope>
    <source>
        <strain evidence="2">IBT 21917</strain>
    </source>
</reference>
<dbReference type="OrthoDB" id="4361124at2759"/>
<dbReference type="InterPro" id="IPR001810">
    <property type="entry name" value="F-box_dom"/>
</dbReference>
<sequence>MTRLELGENGGSQPSHRTPMPNCILPPELWLYVVDILHSDHCPQGLSRLARTCKAFYEIANPLLYRKIRLPWAINGAKLADTLERRSDLARLVKQVLHYNDTGLEDCGDISKPLYSRLAYLTALEELSLRKRSTIKPGMKWTQEERRATLLLDVGLGISGPSEVVLRVESESETIKRRTGEIISDPFDLGVDVRSLHSFRNWRQRIWEKSHFCQRYLPATSGLHNLRVCHIGLDTDLQPLRKESVSFKEAIFSLHGLRKLCITGGTFEAFSALVPSSPLVPTRDRSTALEELVLLNCFIKPAEITRVLRFPRALKAFTFRGPSMFPELVRTNYQTESPDEMSFARALRSHGSSLESMDLDIYWGVGFETKFNVLPSLKHLTVTPYSWTGIGAELGPYHRELPPSLECLTLRYEEGSPLPFPRIRQALEGGALPKLRRIICHIPEHLDVLVDEKKTFKDLGVDLSTVRVLYPSKMPTYDVCSCERLDFYHRQSWHKSVTPPAHRVAGNVMYDMYLERYNDDL</sequence>
<reference evidence="2" key="1">
    <citation type="submission" date="2022-11" db="EMBL/GenBank/DDBJ databases">
        <authorList>
            <person name="Petersen C."/>
        </authorList>
    </citation>
    <scope>NUCLEOTIDE SEQUENCE</scope>
    <source>
        <strain evidence="2">IBT 21917</strain>
    </source>
</reference>
<feature type="domain" description="F-box" evidence="1">
    <location>
        <begin position="24"/>
        <end position="70"/>
    </location>
</feature>
<name>A0A9W9IK96_9EURO</name>
<gene>
    <name evidence="2" type="ORF">N7492_002537</name>
</gene>
<dbReference type="SUPFAM" id="SSF52047">
    <property type="entry name" value="RNI-like"/>
    <property type="match status" value="1"/>
</dbReference>
<dbReference type="AlphaFoldDB" id="A0A9W9IK96"/>
<dbReference type="Proteomes" id="UP001146351">
    <property type="component" value="Unassembled WGS sequence"/>
</dbReference>
<dbReference type="EMBL" id="JAPQKO010000002">
    <property type="protein sequence ID" value="KAJ5179327.1"/>
    <property type="molecule type" value="Genomic_DNA"/>
</dbReference>
<comment type="caution">
    <text evidence="2">The sequence shown here is derived from an EMBL/GenBank/DDBJ whole genome shotgun (WGS) entry which is preliminary data.</text>
</comment>
<evidence type="ECO:0000313" key="3">
    <source>
        <dbReference type="Proteomes" id="UP001146351"/>
    </source>
</evidence>
<proteinExistence type="predicted"/>
<organism evidence="2 3">
    <name type="scientific">Penicillium capsulatum</name>
    <dbReference type="NCBI Taxonomy" id="69766"/>
    <lineage>
        <taxon>Eukaryota</taxon>
        <taxon>Fungi</taxon>
        <taxon>Dikarya</taxon>
        <taxon>Ascomycota</taxon>
        <taxon>Pezizomycotina</taxon>
        <taxon>Eurotiomycetes</taxon>
        <taxon>Eurotiomycetidae</taxon>
        <taxon>Eurotiales</taxon>
        <taxon>Aspergillaceae</taxon>
        <taxon>Penicillium</taxon>
    </lineage>
</organism>
<accession>A0A9W9IK96</accession>
<protein>
    <recommendedName>
        <fullName evidence="1">F-box domain-containing protein</fullName>
    </recommendedName>
</protein>
<dbReference type="Pfam" id="PF12937">
    <property type="entry name" value="F-box-like"/>
    <property type="match status" value="1"/>
</dbReference>
<evidence type="ECO:0000259" key="1">
    <source>
        <dbReference type="Pfam" id="PF12937"/>
    </source>
</evidence>
<keyword evidence="3" id="KW-1185">Reference proteome</keyword>
<evidence type="ECO:0000313" key="2">
    <source>
        <dbReference type="EMBL" id="KAJ5179327.1"/>
    </source>
</evidence>